<dbReference type="Pfam" id="PF00712">
    <property type="entry name" value="DNA_pol3_beta"/>
    <property type="match status" value="1"/>
</dbReference>
<keyword evidence="15" id="KW-1185">Reference proteome</keyword>
<dbReference type="GO" id="GO:0006271">
    <property type="term" value="P:DNA strand elongation involved in DNA replication"/>
    <property type="evidence" value="ECO:0007669"/>
    <property type="project" value="TreeGrafter"/>
</dbReference>
<evidence type="ECO:0000313" key="15">
    <source>
        <dbReference type="Proteomes" id="UP000544222"/>
    </source>
</evidence>
<dbReference type="Gene3D" id="3.70.10.10">
    <property type="match status" value="1"/>
</dbReference>
<dbReference type="InterPro" id="IPR022634">
    <property type="entry name" value="DNA_polIII_beta_N"/>
</dbReference>
<feature type="domain" description="DNA polymerase III beta sliding clamp C-terminal" evidence="13">
    <location>
        <begin position="249"/>
        <end position="370"/>
    </location>
</feature>
<comment type="similarity">
    <text evidence="2 10">Belongs to the beta sliding clamp family.</text>
</comment>
<evidence type="ECO:0000313" key="14">
    <source>
        <dbReference type="EMBL" id="MBB3188399.1"/>
    </source>
</evidence>
<dbReference type="RefSeq" id="WP_183414146.1">
    <property type="nucleotide sequence ID" value="NZ_JACHYB010000002.1"/>
</dbReference>
<dbReference type="SUPFAM" id="SSF55979">
    <property type="entry name" value="DNA clamp"/>
    <property type="match status" value="3"/>
</dbReference>
<dbReference type="Pfam" id="PF02768">
    <property type="entry name" value="DNA_pol3_beta_3"/>
    <property type="match status" value="1"/>
</dbReference>
<dbReference type="Proteomes" id="UP000544222">
    <property type="component" value="Unassembled WGS sequence"/>
</dbReference>
<evidence type="ECO:0000256" key="9">
    <source>
        <dbReference type="ARBA" id="ARBA00023125"/>
    </source>
</evidence>
<evidence type="ECO:0000259" key="12">
    <source>
        <dbReference type="Pfam" id="PF02767"/>
    </source>
</evidence>
<feature type="domain" description="DNA polymerase III beta sliding clamp central" evidence="12">
    <location>
        <begin position="133"/>
        <end position="245"/>
    </location>
</feature>
<keyword evidence="8 10" id="KW-0239">DNA-directed DNA polymerase</keyword>
<dbReference type="Pfam" id="PF02767">
    <property type="entry name" value="DNA_pol3_beta_2"/>
    <property type="match status" value="1"/>
</dbReference>
<dbReference type="InterPro" id="IPR001001">
    <property type="entry name" value="DNA_polIII_beta"/>
</dbReference>
<keyword evidence="4 10" id="KW-0963">Cytoplasm</keyword>
<feature type="domain" description="DNA polymerase III beta sliding clamp N-terminal" evidence="11">
    <location>
        <begin position="1"/>
        <end position="121"/>
    </location>
</feature>
<evidence type="ECO:0000256" key="5">
    <source>
        <dbReference type="ARBA" id="ARBA00022679"/>
    </source>
</evidence>
<dbReference type="EMBL" id="JACHYB010000002">
    <property type="protein sequence ID" value="MBB3188399.1"/>
    <property type="molecule type" value="Genomic_DNA"/>
</dbReference>
<evidence type="ECO:0000256" key="8">
    <source>
        <dbReference type="ARBA" id="ARBA00022932"/>
    </source>
</evidence>
<evidence type="ECO:0000256" key="6">
    <source>
        <dbReference type="ARBA" id="ARBA00022695"/>
    </source>
</evidence>
<dbReference type="GO" id="GO:0008408">
    <property type="term" value="F:3'-5' exonuclease activity"/>
    <property type="evidence" value="ECO:0007669"/>
    <property type="project" value="InterPro"/>
</dbReference>
<keyword evidence="9" id="KW-0238">DNA-binding</keyword>
<evidence type="ECO:0000259" key="13">
    <source>
        <dbReference type="Pfam" id="PF02768"/>
    </source>
</evidence>
<reference evidence="14 15" key="1">
    <citation type="submission" date="2020-08" db="EMBL/GenBank/DDBJ databases">
        <title>Genomic Encyclopedia of Type Strains, Phase IV (KMG-IV): sequencing the most valuable type-strain genomes for metagenomic binning, comparative biology and taxonomic classification.</title>
        <authorList>
            <person name="Goeker M."/>
        </authorList>
    </citation>
    <scope>NUCLEOTIDE SEQUENCE [LARGE SCALE GENOMIC DNA]</scope>
    <source>
        <strain evidence="14 15">DSM 27471</strain>
    </source>
</reference>
<organism evidence="14 15">
    <name type="scientific">Microbacter margulisiae</name>
    <dbReference type="NCBI Taxonomy" id="1350067"/>
    <lineage>
        <taxon>Bacteria</taxon>
        <taxon>Pseudomonadati</taxon>
        <taxon>Bacteroidota</taxon>
        <taxon>Bacteroidia</taxon>
        <taxon>Bacteroidales</taxon>
        <taxon>Porphyromonadaceae</taxon>
        <taxon>Microbacter</taxon>
    </lineage>
</organism>
<dbReference type="CDD" id="cd00140">
    <property type="entry name" value="beta_clamp"/>
    <property type="match status" value="1"/>
</dbReference>
<keyword evidence="7 10" id="KW-0235">DNA replication</keyword>
<dbReference type="PANTHER" id="PTHR30478:SF0">
    <property type="entry name" value="BETA SLIDING CLAMP"/>
    <property type="match status" value="1"/>
</dbReference>
<gene>
    <name evidence="14" type="ORF">FHX64_002597</name>
</gene>
<dbReference type="InterPro" id="IPR046938">
    <property type="entry name" value="DNA_clamp_sf"/>
</dbReference>
<dbReference type="InterPro" id="IPR022635">
    <property type="entry name" value="DNA_polIII_beta_C"/>
</dbReference>
<proteinExistence type="inferred from homology"/>
<dbReference type="GO" id="GO:0009360">
    <property type="term" value="C:DNA polymerase III complex"/>
    <property type="evidence" value="ECO:0007669"/>
    <property type="project" value="InterPro"/>
</dbReference>
<keyword evidence="5 10" id="KW-0808">Transferase</keyword>
<name>A0A7W5DSS8_9PORP</name>
<dbReference type="Gene3D" id="3.10.150.10">
    <property type="entry name" value="DNA Polymerase III, subunit A, domain 2"/>
    <property type="match status" value="1"/>
</dbReference>
<evidence type="ECO:0000259" key="11">
    <source>
        <dbReference type="Pfam" id="PF00712"/>
    </source>
</evidence>
<comment type="caution">
    <text evidence="14">The sequence shown here is derived from an EMBL/GenBank/DDBJ whole genome shotgun (WGS) entry which is preliminary data.</text>
</comment>
<dbReference type="SMART" id="SM00480">
    <property type="entry name" value="POL3Bc"/>
    <property type="match status" value="1"/>
</dbReference>
<comment type="function">
    <text evidence="10">Confers DNA tethering and processivity to DNA polymerases and other proteins. Acts as a clamp, forming a ring around DNA (a reaction catalyzed by the clamp-loading complex) which diffuses in an ATP-independent manner freely and bidirectionally along dsDNA. Initially characterized for its ability to contact the catalytic subunit of DNA polymerase III (Pol III), a complex, multichain enzyme responsible for most of the replicative synthesis in bacteria; Pol III exhibits 3'-5' exonuclease proofreading activity. The beta chain is required for initiation of replication as well as for processivity of DNA replication.</text>
</comment>
<dbReference type="InterPro" id="IPR022637">
    <property type="entry name" value="DNA_polIII_beta_cen"/>
</dbReference>
<keyword evidence="6 10" id="KW-0548">Nucleotidyltransferase</keyword>
<dbReference type="PIRSF" id="PIRSF000804">
    <property type="entry name" value="DNA_pol_III_b"/>
    <property type="match status" value="1"/>
</dbReference>
<evidence type="ECO:0000256" key="3">
    <source>
        <dbReference type="ARBA" id="ARBA00021035"/>
    </source>
</evidence>
<accession>A0A7W5DSS8</accession>
<dbReference type="GO" id="GO:0005737">
    <property type="term" value="C:cytoplasm"/>
    <property type="evidence" value="ECO:0007669"/>
    <property type="project" value="UniProtKB-SubCell"/>
</dbReference>
<sequence>MKFVASSTALLSHLQAVSRVINSKNTMAILDNFLFQIEGSSLKITASDLETTMITSMEIVDAEGEGSVAVTAKLLLDTLREFPEQPLTFEIDDENLAMVIYSENGQYNFIGQNGDDYPLLPAMPESAKSITMDVATLNDGIQSTFFAAGDDELRPVMMGIYFDLTPEAMTVVATDAHKLVRFQNSEARSEEAYSFILAKKPANMLRNILPKESGEVLIRFDDKNICFILPTYTLYARQIEGRYPNYNAVIPMNNPYKVIVDRATLLNAVKRVSVFSNQGTSLIKLHIENDQIVISAQDIDFSISAEESLRCQYEGEPLSIGFKSSFLIDIIGNLASESIILELSDPSRAGIFMPFEQAEKENVLMLLMPMLLNN</sequence>
<comment type="subunit">
    <text evidence="10">Forms a ring-shaped head-to-tail homodimer around DNA.</text>
</comment>
<dbReference type="GO" id="GO:0003677">
    <property type="term" value="F:DNA binding"/>
    <property type="evidence" value="ECO:0007669"/>
    <property type="project" value="UniProtKB-UniRule"/>
</dbReference>
<dbReference type="PANTHER" id="PTHR30478">
    <property type="entry name" value="DNA POLYMERASE III SUBUNIT BETA"/>
    <property type="match status" value="1"/>
</dbReference>
<evidence type="ECO:0000256" key="4">
    <source>
        <dbReference type="ARBA" id="ARBA00022490"/>
    </source>
</evidence>
<evidence type="ECO:0000256" key="2">
    <source>
        <dbReference type="ARBA" id="ARBA00010752"/>
    </source>
</evidence>
<dbReference type="GO" id="GO:0003887">
    <property type="term" value="F:DNA-directed DNA polymerase activity"/>
    <property type="evidence" value="ECO:0007669"/>
    <property type="project" value="UniProtKB-UniRule"/>
</dbReference>
<dbReference type="NCBIfam" id="TIGR00663">
    <property type="entry name" value="dnan"/>
    <property type="match status" value="1"/>
</dbReference>
<evidence type="ECO:0000256" key="7">
    <source>
        <dbReference type="ARBA" id="ARBA00022705"/>
    </source>
</evidence>
<evidence type="ECO:0000256" key="1">
    <source>
        <dbReference type="ARBA" id="ARBA00004496"/>
    </source>
</evidence>
<comment type="subcellular location">
    <subcellularLocation>
        <location evidence="1 10">Cytoplasm</location>
    </subcellularLocation>
</comment>
<protein>
    <recommendedName>
        <fullName evidence="3 10">Beta sliding clamp</fullName>
    </recommendedName>
</protein>
<dbReference type="AlphaFoldDB" id="A0A7W5DSS8"/>
<evidence type="ECO:0000256" key="10">
    <source>
        <dbReference type="PIRNR" id="PIRNR000804"/>
    </source>
</evidence>